<dbReference type="Proteomes" id="UP001179952">
    <property type="component" value="Unassembled WGS sequence"/>
</dbReference>
<dbReference type="AlphaFoldDB" id="A0AAV9A5S2"/>
<proteinExistence type="predicted"/>
<dbReference type="InterPro" id="IPR052343">
    <property type="entry name" value="Retrotransposon-Effector_Assoc"/>
</dbReference>
<name>A0AAV9A5S2_ACOGR</name>
<evidence type="ECO:0000313" key="1">
    <source>
        <dbReference type="EMBL" id="KAK1259512.1"/>
    </source>
</evidence>
<gene>
    <name evidence="1" type="ORF">QJS04_geneDACA005411</name>
</gene>
<reference evidence="1" key="1">
    <citation type="journal article" date="2023" name="Nat. Commun.">
        <title>Diploid and tetraploid genomes of Acorus and the evolution of monocots.</title>
        <authorList>
            <person name="Ma L."/>
            <person name="Liu K.W."/>
            <person name="Li Z."/>
            <person name="Hsiao Y.Y."/>
            <person name="Qi Y."/>
            <person name="Fu T."/>
            <person name="Tang G.D."/>
            <person name="Zhang D."/>
            <person name="Sun W.H."/>
            <person name="Liu D.K."/>
            <person name="Li Y."/>
            <person name="Chen G.Z."/>
            <person name="Liu X.D."/>
            <person name="Liao X.Y."/>
            <person name="Jiang Y.T."/>
            <person name="Yu X."/>
            <person name="Hao Y."/>
            <person name="Huang J."/>
            <person name="Zhao X.W."/>
            <person name="Ke S."/>
            <person name="Chen Y.Y."/>
            <person name="Wu W.L."/>
            <person name="Hsu J.L."/>
            <person name="Lin Y.F."/>
            <person name="Huang M.D."/>
            <person name="Li C.Y."/>
            <person name="Huang L."/>
            <person name="Wang Z.W."/>
            <person name="Zhao X."/>
            <person name="Zhong W.Y."/>
            <person name="Peng D.H."/>
            <person name="Ahmad S."/>
            <person name="Lan S."/>
            <person name="Zhang J.S."/>
            <person name="Tsai W.C."/>
            <person name="Van de Peer Y."/>
            <person name="Liu Z.J."/>
        </authorList>
    </citation>
    <scope>NUCLEOTIDE SEQUENCE</scope>
    <source>
        <strain evidence="1">SCP</strain>
    </source>
</reference>
<comment type="caution">
    <text evidence="1">The sequence shown here is derived from an EMBL/GenBank/DDBJ whole genome shotgun (WGS) entry which is preliminary data.</text>
</comment>
<dbReference type="EMBL" id="JAUJYN010000012">
    <property type="protein sequence ID" value="KAK1259512.1"/>
    <property type="molecule type" value="Genomic_DNA"/>
</dbReference>
<dbReference type="PANTHER" id="PTHR46890">
    <property type="entry name" value="NON-LTR RETROLELEMENT REVERSE TRANSCRIPTASE-LIKE PROTEIN-RELATED"/>
    <property type="match status" value="1"/>
</dbReference>
<organism evidence="1 2">
    <name type="scientific">Acorus gramineus</name>
    <name type="common">Dwarf sweet flag</name>
    <dbReference type="NCBI Taxonomy" id="55184"/>
    <lineage>
        <taxon>Eukaryota</taxon>
        <taxon>Viridiplantae</taxon>
        <taxon>Streptophyta</taxon>
        <taxon>Embryophyta</taxon>
        <taxon>Tracheophyta</taxon>
        <taxon>Spermatophyta</taxon>
        <taxon>Magnoliopsida</taxon>
        <taxon>Liliopsida</taxon>
        <taxon>Acoraceae</taxon>
        <taxon>Acorus</taxon>
    </lineage>
</organism>
<dbReference type="PANTHER" id="PTHR46890:SF48">
    <property type="entry name" value="RNA-DIRECTED DNA POLYMERASE"/>
    <property type="match status" value="1"/>
</dbReference>
<sequence length="267" mass="30119">MVYEKMTKHHYEEDLICEQEIINQKAKMCWLQEGDRCSKFFYAQFATRKSHNSLRKVLLPDGSKVTDQRQVQHHVVEFYKNLLNKETHIPVPELTSKHRLTEGDNRTLFAEVSGNTKESISHEEGGSLGLDGFTVGFFQACWAVVKDDIVMAVKEFFQQGTLLQQLNTTFIALIPKNTQACSLDQFRPISLCGTVYKLITKILASRLQLVVPSLVSLNQTSFVKGRKLSHGILLAHEMARYLSLTNGKGRAAVKLDLLAACPGSNEF</sequence>
<evidence type="ECO:0000313" key="2">
    <source>
        <dbReference type="Proteomes" id="UP001179952"/>
    </source>
</evidence>
<evidence type="ECO:0008006" key="3">
    <source>
        <dbReference type="Google" id="ProtNLM"/>
    </source>
</evidence>
<accession>A0AAV9A5S2</accession>
<reference evidence="1" key="2">
    <citation type="submission" date="2023-06" db="EMBL/GenBank/DDBJ databases">
        <authorList>
            <person name="Ma L."/>
            <person name="Liu K.-W."/>
            <person name="Li Z."/>
            <person name="Hsiao Y.-Y."/>
            <person name="Qi Y."/>
            <person name="Fu T."/>
            <person name="Tang G."/>
            <person name="Zhang D."/>
            <person name="Sun W.-H."/>
            <person name="Liu D.-K."/>
            <person name="Li Y."/>
            <person name="Chen G.-Z."/>
            <person name="Liu X.-D."/>
            <person name="Liao X.-Y."/>
            <person name="Jiang Y.-T."/>
            <person name="Yu X."/>
            <person name="Hao Y."/>
            <person name="Huang J."/>
            <person name="Zhao X.-W."/>
            <person name="Ke S."/>
            <person name="Chen Y.-Y."/>
            <person name="Wu W.-L."/>
            <person name="Hsu J.-L."/>
            <person name="Lin Y.-F."/>
            <person name="Huang M.-D."/>
            <person name="Li C.-Y."/>
            <person name="Huang L."/>
            <person name="Wang Z.-W."/>
            <person name="Zhao X."/>
            <person name="Zhong W.-Y."/>
            <person name="Peng D.-H."/>
            <person name="Ahmad S."/>
            <person name="Lan S."/>
            <person name="Zhang J.-S."/>
            <person name="Tsai W.-C."/>
            <person name="Van De Peer Y."/>
            <person name="Liu Z.-J."/>
        </authorList>
    </citation>
    <scope>NUCLEOTIDE SEQUENCE</scope>
    <source>
        <strain evidence="1">SCP</strain>
        <tissue evidence="1">Leaves</tissue>
    </source>
</reference>
<protein>
    <recommendedName>
        <fullName evidence="3">Reverse transcriptase domain-containing protein</fullName>
    </recommendedName>
</protein>
<keyword evidence="2" id="KW-1185">Reference proteome</keyword>